<dbReference type="AlphaFoldDB" id="A0A6C0Y085"/>
<dbReference type="InterPro" id="IPR029016">
    <property type="entry name" value="GAF-like_dom_sf"/>
</dbReference>
<dbReference type="PROSITE" id="PS51078">
    <property type="entry name" value="ICLR_ED"/>
    <property type="match status" value="1"/>
</dbReference>
<dbReference type="InterPro" id="IPR036388">
    <property type="entry name" value="WH-like_DNA-bd_sf"/>
</dbReference>
<dbReference type="GO" id="GO:0045892">
    <property type="term" value="P:negative regulation of DNA-templated transcription"/>
    <property type="evidence" value="ECO:0007669"/>
    <property type="project" value="TreeGrafter"/>
</dbReference>
<dbReference type="Proteomes" id="UP000503440">
    <property type="component" value="Chromosome"/>
</dbReference>
<evidence type="ECO:0000313" key="7">
    <source>
        <dbReference type="Proteomes" id="UP000503440"/>
    </source>
</evidence>
<dbReference type="PANTHER" id="PTHR30136:SF8">
    <property type="entry name" value="TRANSCRIPTIONAL REGULATORY PROTEIN"/>
    <property type="match status" value="1"/>
</dbReference>
<dbReference type="EMBL" id="CP044455">
    <property type="protein sequence ID" value="QIC69538.1"/>
    <property type="molecule type" value="Genomic_DNA"/>
</dbReference>
<dbReference type="SMART" id="SM00346">
    <property type="entry name" value="HTH_ICLR"/>
    <property type="match status" value="1"/>
</dbReference>
<feature type="domain" description="IclR-ED" evidence="5">
    <location>
        <begin position="71"/>
        <end position="257"/>
    </location>
</feature>
<dbReference type="GO" id="GO:0003677">
    <property type="term" value="F:DNA binding"/>
    <property type="evidence" value="ECO:0007669"/>
    <property type="project" value="UniProtKB-KW"/>
</dbReference>
<dbReference type="InterPro" id="IPR005471">
    <property type="entry name" value="Tscrpt_reg_IclR_N"/>
</dbReference>
<dbReference type="GO" id="GO:0003700">
    <property type="term" value="F:DNA-binding transcription factor activity"/>
    <property type="evidence" value="ECO:0007669"/>
    <property type="project" value="TreeGrafter"/>
</dbReference>
<dbReference type="Pfam" id="PF09339">
    <property type="entry name" value="HTH_IclR"/>
    <property type="match status" value="1"/>
</dbReference>
<name>A0A6C0Y085_9GAMM</name>
<keyword evidence="2" id="KW-0238">DNA-binding</keyword>
<reference evidence="6 7" key="1">
    <citation type="submission" date="2019-09" db="EMBL/GenBank/DDBJ databases">
        <title>Non-baumannii Acinetobacter spp. carrying blaNDM-1 isolated in China.</title>
        <authorList>
            <person name="Cui C."/>
            <person name="Chen C."/>
            <person name="Sun J."/>
            <person name="Liu Y."/>
        </authorList>
    </citation>
    <scope>NUCLEOTIDE SEQUENCE [LARGE SCALE GENOMIC DNA]</scope>
    <source>
        <strain evidence="6 7">B18</strain>
    </source>
</reference>
<dbReference type="PANTHER" id="PTHR30136">
    <property type="entry name" value="HELIX-TURN-HELIX TRANSCRIPTIONAL REGULATOR, ICLR FAMILY"/>
    <property type="match status" value="1"/>
</dbReference>
<dbReference type="SUPFAM" id="SSF55781">
    <property type="entry name" value="GAF domain-like"/>
    <property type="match status" value="1"/>
</dbReference>
<evidence type="ECO:0000313" key="6">
    <source>
        <dbReference type="EMBL" id="QIC69538.1"/>
    </source>
</evidence>
<evidence type="ECO:0000256" key="1">
    <source>
        <dbReference type="ARBA" id="ARBA00023015"/>
    </source>
</evidence>
<keyword evidence="3" id="KW-0804">Transcription</keyword>
<feature type="domain" description="HTH iclR-type" evidence="4">
    <location>
        <begin position="9"/>
        <end position="70"/>
    </location>
</feature>
<evidence type="ECO:0000259" key="4">
    <source>
        <dbReference type="PROSITE" id="PS51077"/>
    </source>
</evidence>
<evidence type="ECO:0000259" key="5">
    <source>
        <dbReference type="PROSITE" id="PS51078"/>
    </source>
</evidence>
<dbReference type="RefSeq" id="WP_163145531.1">
    <property type="nucleotide sequence ID" value="NZ_CAXNYR010000002.1"/>
</dbReference>
<dbReference type="Pfam" id="PF01614">
    <property type="entry name" value="IclR_C"/>
    <property type="match status" value="1"/>
</dbReference>
<dbReference type="Gene3D" id="3.30.450.40">
    <property type="match status" value="1"/>
</dbReference>
<sequence length="258" mass="29085">MSEKNQVGVQSLEVGLTVLDALMTYRHPVMLKDLSEKLAMHPAKVHRYMVSLVRMNYAKQLEDGRYALGDQAYRFGLSCIQRSDSLQAAQAQINELHRHLDCGLQISKWTTQGPLIVQWLEPNQPVSVITRVGSIMPMLNSATGRAYAAFMPEALVRPLLEKEWQQHQAQQKRVYPQNWDEFLTLKQQILSEGVATVAGDLLAGIHAICVPVLNQHHEIEYAISVLGTASDLPLDMQHPKIQYLREMAARLSAQLQPI</sequence>
<dbReference type="Gene3D" id="1.10.10.10">
    <property type="entry name" value="Winged helix-like DNA-binding domain superfamily/Winged helix DNA-binding domain"/>
    <property type="match status" value="1"/>
</dbReference>
<dbReference type="InterPro" id="IPR014757">
    <property type="entry name" value="Tscrpt_reg_IclR_C"/>
</dbReference>
<keyword evidence="1" id="KW-0805">Transcription regulation</keyword>
<dbReference type="InterPro" id="IPR036390">
    <property type="entry name" value="WH_DNA-bd_sf"/>
</dbReference>
<proteinExistence type="predicted"/>
<gene>
    <name evidence="6" type="ORF">FSC09_03515</name>
</gene>
<evidence type="ECO:0000256" key="3">
    <source>
        <dbReference type="ARBA" id="ARBA00023163"/>
    </source>
</evidence>
<organism evidence="6 7">
    <name type="scientific">Acinetobacter indicus</name>
    <dbReference type="NCBI Taxonomy" id="756892"/>
    <lineage>
        <taxon>Bacteria</taxon>
        <taxon>Pseudomonadati</taxon>
        <taxon>Pseudomonadota</taxon>
        <taxon>Gammaproteobacteria</taxon>
        <taxon>Moraxellales</taxon>
        <taxon>Moraxellaceae</taxon>
        <taxon>Acinetobacter</taxon>
    </lineage>
</organism>
<dbReference type="PROSITE" id="PS51077">
    <property type="entry name" value="HTH_ICLR"/>
    <property type="match status" value="1"/>
</dbReference>
<evidence type="ECO:0000256" key="2">
    <source>
        <dbReference type="ARBA" id="ARBA00023125"/>
    </source>
</evidence>
<protein>
    <submittedName>
        <fullName evidence="6">IclR family transcriptional regulator</fullName>
    </submittedName>
</protein>
<accession>A0A6C0Y085</accession>
<dbReference type="SUPFAM" id="SSF46785">
    <property type="entry name" value="Winged helix' DNA-binding domain"/>
    <property type="match status" value="1"/>
</dbReference>
<dbReference type="InterPro" id="IPR050707">
    <property type="entry name" value="HTH_MetabolicPath_Reg"/>
</dbReference>